<organism evidence="5 6">
    <name type="scientific">Pollutimonas bauzanensis</name>
    <dbReference type="NCBI Taxonomy" id="658167"/>
    <lineage>
        <taxon>Bacteria</taxon>
        <taxon>Pseudomonadati</taxon>
        <taxon>Pseudomonadota</taxon>
        <taxon>Betaproteobacteria</taxon>
        <taxon>Burkholderiales</taxon>
        <taxon>Alcaligenaceae</taxon>
        <taxon>Pollutimonas</taxon>
    </lineage>
</organism>
<sequence>MNRNKFSAAGLAVASILALGACSTSHPVVFNTNPPASDVGSGDGNDNSDGLSYTKDTFPSDATTVSGSYVRRSSEGGEISALTDTSHTIAGGRPVFTDTYPIAMADGSTYNPIYDYQAKLLNEAVSAGEDFFVLDRYGFYGIIKYFGANLGAALWGLSYNRTDSINGFVEVAFAQGFATDAGVVDAQTGSAVYNGRAIVNGAGIERVQADSSFTVDFGNKILSGTISPSAGSETTFSNILLAASINGNSFSGEKDGTTTAGQFYGVNGNELAGTFANAERDFLGAYGAIRGVSGGGGGDGGGGPIEPEIDYKSGGFIVAKSNFFDTGRSIMEINKSEQTFLDLTQYPTDRYGHVAYHAYDTTTYYDPVSEQYVDPLSDACVISECTVEVRSITFNLNDPHYFLTSSATASKLVLYPNAGHIYFQSKKSTGLGNTAIGLNLRQGQWSAGPSNGVSAVWAFGNFTPEDAMPISGTVNYTGLAATYTGESTLANKSNNVIPSTAAFSVDFANKAFAGTITAMDSSIDEIALGGRVAGNTFVGTKDGFVTQGHFLGPGAEEMAGVYVNNDTLVQGAFGVSK</sequence>
<proteinExistence type="predicted"/>
<name>A0A1M5YRY9_9BURK</name>
<dbReference type="GO" id="GO:0009279">
    <property type="term" value="C:cell outer membrane"/>
    <property type="evidence" value="ECO:0007669"/>
    <property type="project" value="UniProtKB-SubCell"/>
</dbReference>
<feature type="compositionally biased region" description="Low complexity" evidence="2">
    <location>
        <begin position="37"/>
        <end position="52"/>
    </location>
</feature>
<protein>
    <submittedName>
        <fullName evidence="5">Transferrin binding protein-like solute binding protein</fullName>
    </submittedName>
</protein>
<dbReference type="AlphaFoldDB" id="A0A1M5YRY9"/>
<evidence type="ECO:0000256" key="3">
    <source>
        <dbReference type="SAM" id="SignalP"/>
    </source>
</evidence>
<feature type="region of interest" description="Disordered" evidence="2">
    <location>
        <begin position="33"/>
        <end position="59"/>
    </location>
</feature>
<feature type="chain" id="PRO_5009915327" evidence="3">
    <location>
        <begin position="21"/>
        <end position="577"/>
    </location>
</feature>
<evidence type="ECO:0000256" key="1">
    <source>
        <dbReference type="ARBA" id="ARBA00004442"/>
    </source>
</evidence>
<feature type="domain" description="Transferrin-binding protein B C-lobe/N-lobe beta-barrel" evidence="4">
    <location>
        <begin position="188"/>
        <end position="290"/>
    </location>
</feature>
<keyword evidence="3" id="KW-0732">Signal</keyword>
<dbReference type="Proteomes" id="UP000184226">
    <property type="component" value="Unassembled WGS sequence"/>
</dbReference>
<keyword evidence="6" id="KW-1185">Reference proteome</keyword>
<feature type="signal peptide" evidence="3">
    <location>
        <begin position="1"/>
        <end position="20"/>
    </location>
</feature>
<evidence type="ECO:0000313" key="6">
    <source>
        <dbReference type="Proteomes" id="UP000184226"/>
    </source>
</evidence>
<gene>
    <name evidence="5" type="ORF">SAMN04488135_11092</name>
</gene>
<evidence type="ECO:0000256" key="2">
    <source>
        <dbReference type="SAM" id="MobiDB-lite"/>
    </source>
</evidence>
<reference evidence="5 6" key="1">
    <citation type="submission" date="2016-11" db="EMBL/GenBank/DDBJ databases">
        <authorList>
            <person name="Jaros S."/>
            <person name="Januszkiewicz K."/>
            <person name="Wedrychowicz H."/>
        </authorList>
    </citation>
    <scope>NUCLEOTIDE SEQUENCE [LARGE SCALE GENOMIC DNA]</scope>
    <source>
        <strain evidence="5 6">CGMCC 1.10190</strain>
    </source>
</reference>
<evidence type="ECO:0000259" key="4">
    <source>
        <dbReference type="Pfam" id="PF01298"/>
    </source>
</evidence>
<comment type="subcellular location">
    <subcellularLocation>
        <location evidence="1">Cell outer membrane</location>
    </subcellularLocation>
</comment>
<dbReference type="RefSeq" id="WP_073105395.1">
    <property type="nucleotide sequence ID" value="NZ_FQXE01000010.1"/>
</dbReference>
<dbReference type="STRING" id="658167.SAMN04488135_11092"/>
<dbReference type="PROSITE" id="PS51257">
    <property type="entry name" value="PROKAR_LIPOPROTEIN"/>
    <property type="match status" value="1"/>
</dbReference>
<feature type="domain" description="Transferrin-binding protein B C-lobe/N-lobe beta-barrel" evidence="4">
    <location>
        <begin position="468"/>
        <end position="576"/>
    </location>
</feature>
<accession>A0A1M5YRY9</accession>
<dbReference type="Gene3D" id="2.40.160.90">
    <property type="match status" value="2"/>
</dbReference>
<evidence type="ECO:0000313" key="5">
    <source>
        <dbReference type="EMBL" id="SHI14614.1"/>
    </source>
</evidence>
<dbReference type="EMBL" id="FQXE01000010">
    <property type="protein sequence ID" value="SHI14614.1"/>
    <property type="molecule type" value="Genomic_DNA"/>
</dbReference>
<dbReference type="InterPro" id="IPR011250">
    <property type="entry name" value="OMP/PagP_B-barrel"/>
</dbReference>
<dbReference type="SUPFAM" id="SSF56925">
    <property type="entry name" value="OMPA-like"/>
    <property type="match status" value="2"/>
</dbReference>
<dbReference type="InterPro" id="IPR001677">
    <property type="entry name" value="TbpB_B_D"/>
</dbReference>
<dbReference type="Pfam" id="PF01298">
    <property type="entry name" value="TbpB_B_D"/>
    <property type="match status" value="2"/>
</dbReference>